<feature type="domain" description="Peptidase S53" evidence="17">
    <location>
        <begin position="174"/>
        <end position="600"/>
    </location>
</feature>
<feature type="transmembrane region" description="Helical" evidence="16">
    <location>
        <begin position="1131"/>
        <end position="1152"/>
    </location>
</feature>
<evidence type="ECO:0000256" key="10">
    <source>
        <dbReference type="ARBA" id="ARBA00022837"/>
    </source>
</evidence>
<keyword evidence="9 14" id="KW-0720">Serine protease</keyword>
<evidence type="ECO:0000256" key="7">
    <source>
        <dbReference type="ARBA" id="ARBA00022723"/>
    </source>
</evidence>
<feature type="transmembrane region" description="Helical" evidence="16">
    <location>
        <begin position="722"/>
        <end position="741"/>
    </location>
</feature>
<feature type="region of interest" description="Disordered" evidence="15">
    <location>
        <begin position="368"/>
        <end position="388"/>
    </location>
</feature>
<feature type="active site" description="Charge relay system" evidence="14">
    <location>
        <position position="261"/>
    </location>
</feature>
<feature type="transmembrane region" description="Helical" evidence="16">
    <location>
        <begin position="944"/>
        <end position="960"/>
    </location>
</feature>
<dbReference type="Pfam" id="PF03169">
    <property type="entry name" value="OPT"/>
    <property type="match status" value="1"/>
</dbReference>
<evidence type="ECO:0000256" key="12">
    <source>
        <dbReference type="ARBA" id="ARBA00023136"/>
    </source>
</evidence>
<feature type="active site" description="Charge relay system" evidence="14">
    <location>
        <position position="265"/>
    </location>
</feature>
<keyword evidence="8 14" id="KW-0378">Hydrolase</keyword>
<dbReference type="PROSITE" id="PS51695">
    <property type="entry name" value="SEDOLISIN"/>
    <property type="match status" value="1"/>
</dbReference>
<dbReference type="GO" id="GO:0016020">
    <property type="term" value="C:membrane"/>
    <property type="evidence" value="ECO:0007669"/>
    <property type="project" value="UniProtKB-SubCell"/>
</dbReference>
<keyword evidence="10 14" id="KW-0106">Calcium</keyword>
<evidence type="ECO:0000256" key="11">
    <source>
        <dbReference type="ARBA" id="ARBA00022989"/>
    </source>
</evidence>
<dbReference type="GO" id="GO:0004252">
    <property type="term" value="F:serine-type endopeptidase activity"/>
    <property type="evidence" value="ECO:0007669"/>
    <property type="project" value="UniProtKB-UniRule"/>
</dbReference>
<feature type="binding site" evidence="14">
    <location>
        <position position="559"/>
    </location>
    <ligand>
        <name>Ca(2+)</name>
        <dbReference type="ChEBI" id="CHEBI:29108"/>
    </ligand>
</feature>
<dbReference type="InterPro" id="IPR036852">
    <property type="entry name" value="Peptidase_S8/S53_dom_sf"/>
</dbReference>
<keyword evidence="7 14" id="KW-0479">Metal-binding</keyword>
<comment type="similarity">
    <text evidence="3">Belongs to the oligopeptide OPT transporter family.</text>
</comment>
<protein>
    <recommendedName>
        <fullName evidence="17">Peptidase S53 domain-containing protein</fullName>
    </recommendedName>
</protein>
<accession>A0A4Q4TGY0</accession>
<dbReference type="GO" id="GO:0006508">
    <property type="term" value="P:proteolysis"/>
    <property type="evidence" value="ECO:0007669"/>
    <property type="project" value="UniProtKB-KW"/>
</dbReference>
<evidence type="ECO:0000256" key="3">
    <source>
        <dbReference type="ARBA" id="ARBA00008807"/>
    </source>
</evidence>
<comment type="subcellular location">
    <subcellularLocation>
        <location evidence="1">Membrane</location>
        <topology evidence="1">Multi-pass membrane protein</topology>
    </subcellularLocation>
    <subcellularLocation>
        <location evidence="2">Secreted</location>
        <location evidence="2">Extracellular space</location>
    </subcellularLocation>
</comment>
<dbReference type="GO" id="GO:0008240">
    <property type="term" value="F:tripeptidyl-peptidase activity"/>
    <property type="evidence" value="ECO:0007669"/>
    <property type="project" value="TreeGrafter"/>
</dbReference>
<keyword evidence="5 14" id="KW-0645">Protease</keyword>
<reference evidence="18 19" key="1">
    <citation type="submission" date="2018-06" db="EMBL/GenBank/DDBJ databases">
        <title>Complete Genomes of Monosporascus.</title>
        <authorList>
            <person name="Robinson A.J."/>
            <person name="Natvig D.O."/>
        </authorList>
    </citation>
    <scope>NUCLEOTIDE SEQUENCE [LARGE SCALE GENOMIC DNA]</scope>
    <source>
        <strain evidence="18 19">CBS 110550</strain>
    </source>
</reference>
<evidence type="ECO:0000256" key="13">
    <source>
        <dbReference type="ARBA" id="ARBA00023145"/>
    </source>
</evidence>
<keyword evidence="4" id="KW-0813">Transport</keyword>
<dbReference type="Proteomes" id="UP000293360">
    <property type="component" value="Unassembled WGS sequence"/>
</dbReference>
<keyword evidence="13" id="KW-0865">Zymogen</keyword>
<evidence type="ECO:0000256" key="9">
    <source>
        <dbReference type="ARBA" id="ARBA00022825"/>
    </source>
</evidence>
<feature type="transmembrane region" description="Helical" evidence="16">
    <location>
        <begin position="1240"/>
        <end position="1268"/>
    </location>
</feature>
<comment type="caution">
    <text evidence="18">The sequence shown here is derived from an EMBL/GenBank/DDBJ whole genome shotgun (WGS) entry which is preliminary data.</text>
</comment>
<evidence type="ECO:0000256" key="4">
    <source>
        <dbReference type="ARBA" id="ARBA00022448"/>
    </source>
</evidence>
<proteinExistence type="inferred from homology"/>
<evidence type="ECO:0000256" key="14">
    <source>
        <dbReference type="PROSITE-ProRule" id="PRU01032"/>
    </source>
</evidence>
<evidence type="ECO:0000256" key="5">
    <source>
        <dbReference type="ARBA" id="ARBA00022670"/>
    </source>
</evidence>
<dbReference type="OrthoDB" id="409122at2759"/>
<dbReference type="GO" id="GO:0035673">
    <property type="term" value="F:oligopeptide transmembrane transporter activity"/>
    <property type="evidence" value="ECO:0007669"/>
    <property type="project" value="InterPro"/>
</dbReference>
<feature type="transmembrane region" description="Helical" evidence="16">
    <location>
        <begin position="819"/>
        <end position="840"/>
    </location>
</feature>
<gene>
    <name evidence="18" type="ORF">DL764_003511</name>
</gene>
<feature type="active site" description="Charge relay system" evidence="14">
    <location>
        <position position="517"/>
    </location>
</feature>
<evidence type="ECO:0000259" key="17">
    <source>
        <dbReference type="PROSITE" id="PS51695"/>
    </source>
</evidence>
<feature type="binding site" evidence="14">
    <location>
        <position position="560"/>
    </location>
    <ligand>
        <name>Ca(2+)</name>
        <dbReference type="ChEBI" id="CHEBI:29108"/>
    </ligand>
</feature>
<keyword evidence="11 16" id="KW-1133">Transmembrane helix</keyword>
<feature type="binding site" evidence="14">
    <location>
        <position position="578"/>
    </location>
    <ligand>
        <name>Ca(2+)</name>
        <dbReference type="ChEBI" id="CHEBI:29108"/>
    </ligand>
</feature>
<dbReference type="SMART" id="SM00944">
    <property type="entry name" value="Pro-kuma_activ"/>
    <property type="match status" value="1"/>
</dbReference>
<organism evidence="18 19">
    <name type="scientific">Monosporascus ibericus</name>
    <dbReference type="NCBI Taxonomy" id="155417"/>
    <lineage>
        <taxon>Eukaryota</taxon>
        <taxon>Fungi</taxon>
        <taxon>Dikarya</taxon>
        <taxon>Ascomycota</taxon>
        <taxon>Pezizomycotina</taxon>
        <taxon>Sordariomycetes</taxon>
        <taxon>Xylariomycetidae</taxon>
        <taxon>Xylariales</taxon>
        <taxon>Xylariales incertae sedis</taxon>
        <taxon>Monosporascus</taxon>
    </lineage>
</organism>
<dbReference type="CDD" id="cd04056">
    <property type="entry name" value="Peptidases_S53"/>
    <property type="match status" value="1"/>
</dbReference>
<feature type="transmembrane region" description="Helical" evidence="16">
    <location>
        <begin position="885"/>
        <end position="905"/>
    </location>
</feature>
<feature type="binding site" evidence="14">
    <location>
        <position position="580"/>
    </location>
    <ligand>
        <name>Ca(2+)</name>
        <dbReference type="ChEBI" id="CHEBI:29108"/>
    </ligand>
</feature>
<feature type="transmembrane region" description="Helical" evidence="16">
    <location>
        <begin position="753"/>
        <end position="777"/>
    </location>
</feature>
<feature type="compositionally biased region" description="Basic and acidic residues" evidence="15">
    <location>
        <begin position="633"/>
        <end position="645"/>
    </location>
</feature>
<keyword evidence="12 16" id="KW-0472">Membrane</keyword>
<dbReference type="InterPro" id="IPR015366">
    <property type="entry name" value="S53_propep"/>
</dbReference>
<dbReference type="PANTHER" id="PTHR14218:SF39">
    <property type="entry name" value="PEPTIDASE S53 DOMAIN-CONTAINING PROTEIN"/>
    <property type="match status" value="1"/>
</dbReference>
<dbReference type="GO" id="GO:0046872">
    <property type="term" value="F:metal ion binding"/>
    <property type="evidence" value="ECO:0007669"/>
    <property type="project" value="UniProtKB-UniRule"/>
</dbReference>
<evidence type="ECO:0000256" key="8">
    <source>
        <dbReference type="ARBA" id="ARBA00022801"/>
    </source>
</evidence>
<dbReference type="SUPFAM" id="SSF52743">
    <property type="entry name" value="Subtilisin-like"/>
    <property type="match status" value="1"/>
</dbReference>
<dbReference type="EMBL" id="QJNU01000151">
    <property type="protein sequence ID" value="RYP05868.1"/>
    <property type="molecule type" value="Genomic_DNA"/>
</dbReference>
<feature type="compositionally biased region" description="Basic and acidic residues" evidence="15">
    <location>
        <begin position="611"/>
        <end position="620"/>
    </location>
</feature>
<dbReference type="NCBIfam" id="TIGR00728">
    <property type="entry name" value="OPT_sfam"/>
    <property type="match status" value="1"/>
</dbReference>
<dbReference type="SUPFAM" id="SSF54897">
    <property type="entry name" value="Protease propeptides/inhibitors"/>
    <property type="match status" value="1"/>
</dbReference>
<evidence type="ECO:0000256" key="16">
    <source>
        <dbReference type="SAM" id="Phobius"/>
    </source>
</evidence>
<dbReference type="CDD" id="cd11377">
    <property type="entry name" value="Pro-peptidase_S53"/>
    <property type="match status" value="1"/>
</dbReference>
<dbReference type="PANTHER" id="PTHR14218">
    <property type="entry name" value="PROTEASE S8 TRIPEPTIDYL PEPTIDASE I CLN2"/>
    <property type="match status" value="1"/>
</dbReference>
<evidence type="ECO:0000313" key="19">
    <source>
        <dbReference type="Proteomes" id="UP000293360"/>
    </source>
</evidence>
<comment type="cofactor">
    <cofactor evidence="14">
        <name>Ca(2+)</name>
        <dbReference type="ChEBI" id="CHEBI:29108"/>
    </cofactor>
    <text evidence="14">Binds 1 Ca(2+) ion per subunit.</text>
</comment>
<evidence type="ECO:0000256" key="6">
    <source>
        <dbReference type="ARBA" id="ARBA00022692"/>
    </source>
</evidence>
<sequence>MFTVSDPIHHRYGQHLTAREVHELTRPSAVSRRLVLEWLQLNCNYTEADFSTSPAGDWLYFTATISDLETLLQAEYFIYRHEKSDEATVRTTQWSVPAHLVDHVEIIEPTTAFFRPRAQSKYGAPLPAWEQAGRIPTYDELAEEDMFERGKIEVPSIDEISAKPTIKEACNRLTISPLCLRALYGTLGYEVKAPDQVKIGIVNFLGQSTNRSDVQLFLDAYRPDAAAGGAAASFAVKLVAGATDEQGPLSAAQLERREGSEAALDAQVVLGTSWPLPLTTYNVGGRPPMRPIEAGAVNTNEPYLAWLAHVKAHDDVPSVISISYAEDEKTVPPEYARRVCAEFAQLGARGVSVLVASGDFGVGKEGHCFRRGEEGEDDGGSNSNRRPGFMPSFPASCPYVTAIGGTRFLEPEMVGFDARSGFSTGGGFSDLFSQPSYQRGAVRGYLERLGDEYAGLYNPAGRAYPDVNQLHDSKLAAPDYGRLSRNKTNACLHQISAQSYHFAVMYNGVKTMQDGTSASTPTVAAVIALVNDALAAEGRPPLGFLNPWIYSKGYRGLTDVTRGSNLGCNTTGFPAGEGWDPATGFGTPWFPKLRELAMQRRFRPGTTAAESRGDSPELRSGDSPQNVGTDGSEPDRTAESPFKRLEDVSPCNGNIVTPRAVLLGIVCGILVNAANMYLGLKTGFTFTANILGSLIGFAVFNSWGKTSGAPFGPHENNIVQTVATAAGGMSSVFVSVIPAMYQLGLLSTPSTDFLKLVSMVAAGGYFGLFSIAGPFLIDHMARPLNLVFPTSFATAITSRDTHSAAAGAHRARKQIRLTLVAFFASMGLTVVSQYAVGILWDWHIFSWLHQLGVAPSFSIHAESWGWVVEWSPAMIGTGMMIHPNVAFSFFGGSTLAWGIIGPYLVSQGVAFGRRVSTDLQWLDLKSYVSMSPDFANATHPSARYWLLWPGVACTLVVAFMELACQWRGFWACASSCISSTYRPSFKTHSYRRLDQQEQSGEKPHGENLQITARMWAIPLAIVVILACWVTKMEFGMSVVETILALLLAFVMSMVTIQATGATDTTPVSAVSKVSQVLLNGVSHASGAAVPTAQRLGLVGGGLTMLGANQATDLMADFKVGFLLQTPPRAQYAAQLLGTLVATLFVPAVFVLFTAAYPCIIIMDDDDIYNDTSDTCPFPGPGVAAWKAVTLAAASSGDSSSSAIPPSSGAFALALAVCSALIVLLKNALLPPAGRVAVPNMMALGIAFTVPSPRYGTSMLAGALAALAWRRADRNGHARYAFAVAAGLVAGEGVGGTINCVLTILGVGGQELGTTVGCPAGTC</sequence>
<dbReference type="GO" id="GO:0005576">
    <property type="term" value="C:extracellular region"/>
    <property type="evidence" value="ECO:0007669"/>
    <property type="project" value="UniProtKB-SubCell"/>
</dbReference>
<dbReference type="STRING" id="155417.A0A4Q4TGY0"/>
<feature type="transmembrane region" description="Helical" evidence="16">
    <location>
        <begin position="1042"/>
        <end position="1061"/>
    </location>
</feature>
<dbReference type="InterPro" id="IPR030400">
    <property type="entry name" value="Sedolisin_dom"/>
</dbReference>
<dbReference type="InterPro" id="IPR023828">
    <property type="entry name" value="Peptidase_S8_Ser-AS"/>
</dbReference>
<dbReference type="InterPro" id="IPR004813">
    <property type="entry name" value="OPT"/>
</dbReference>
<dbReference type="Gene3D" id="3.40.50.200">
    <property type="entry name" value="Peptidase S8/S53 domain"/>
    <property type="match status" value="1"/>
</dbReference>
<feature type="region of interest" description="Disordered" evidence="15">
    <location>
        <begin position="604"/>
        <end position="645"/>
    </location>
</feature>
<evidence type="ECO:0000256" key="1">
    <source>
        <dbReference type="ARBA" id="ARBA00004141"/>
    </source>
</evidence>
<evidence type="ECO:0000256" key="2">
    <source>
        <dbReference type="ARBA" id="ARBA00004239"/>
    </source>
</evidence>
<evidence type="ECO:0000313" key="18">
    <source>
        <dbReference type="EMBL" id="RYP05868.1"/>
    </source>
</evidence>
<feature type="transmembrane region" description="Helical" evidence="16">
    <location>
        <begin position="1209"/>
        <end position="1228"/>
    </location>
</feature>
<name>A0A4Q4TGY0_9PEZI</name>
<feature type="transmembrane region" description="Helical" evidence="16">
    <location>
        <begin position="684"/>
        <end position="701"/>
    </location>
</feature>
<keyword evidence="19" id="KW-1185">Reference proteome</keyword>
<keyword evidence="6 16" id="KW-0812">Transmembrane</keyword>
<dbReference type="PROSITE" id="PS00138">
    <property type="entry name" value="SUBTILASE_SER"/>
    <property type="match status" value="1"/>
</dbReference>
<dbReference type="InterPro" id="IPR050819">
    <property type="entry name" value="Tripeptidyl-peptidase_I"/>
</dbReference>
<feature type="transmembrane region" description="Helical" evidence="16">
    <location>
        <begin position="1012"/>
        <end position="1030"/>
    </location>
</feature>
<dbReference type="Pfam" id="PF09286">
    <property type="entry name" value="Pro-kuma_activ"/>
    <property type="match status" value="1"/>
</dbReference>
<evidence type="ECO:0000256" key="15">
    <source>
        <dbReference type="SAM" id="MobiDB-lite"/>
    </source>
</evidence>